<feature type="signal peptide" evidence="14">
    <location>
        <begin position="1"/>
        <end position="30"/>
    </location>
</feature>
<dbReference type="Proteomes" id="UP001345691">
    <property type="component" value="Unassembled WGS sequence"/>
</dbReference>
<comment type="caution">
    <text evidence="15">The sequence shown here is derived from an EMBL/GenBank/DDBJ whole genome shotgun (WGS) entry which is preliminary data.</text>
</comment>
<gene>
    <name evidence="15" type="ORF">LTR69_008301</name>
</gene>
<comment type="subcellular location">
    <subcellularLocation>
        <location evidence="3">Endoplasmic reticulum membrane</location>
    </subcellularLocation>
    <subcellularLocation>
        <location evidence="2">Nucleus membrane</location>
    </subcellularLocation>
</comment>
<proteinExistence type="inferred from homology"/>
<evidence type="ECO:0000256" key="8">
    <source>
        <dbReference type="ARBA" id="ARBA00022824"/>
    </source>
</evidence>
<protein>
    <recommendedName>
        <fullName evidence="17">Nuclear fusion protein KAR5</fullName>
    </recommendedName>
</protein>
<keyword evidence="5" id="KW-0415">Karyogamy</keyword>
<dbReference type="PANTHER" id="PTHR28012:SF1">
    <property type="entry name" value="NUCLEAR FUSION PROTEIN KAR5"/>
    <property type="match status" value="1"/>
</dbReference>
<keyword evidence="8" id="KW-0256">Endoplasmic reticulum</keyword>
<evidence type="ECO:0000313" key="16">
    <source>
        <dbReference type="Proteomes" id="UP001345691"/>
    </source>
</evidence>
<comment type="similarity">
    <text evidence="4">Belongs to the KAR5 family.</text>
</comment>
<feature type="transmembrane region" description="Helical" evidence="13">
    <location>
        <begin position="495"/>
        <end position="512"/>
    </location>
</feature>
<evidence type="ECO:0000256" key="12">
    <source>
        <dbReference type="ARBA" id="ARBA00023242"/>
    </source>
</evidence>
<feature type="transmembrane region" description="Helical" evidence="13">
    <location>
        <begin position="470"/>
        <end position="488"/>
    </location>
</feature>
<comment type="function">
    <text evidence="1">Required for nuclear membrane fusion during karyogamy.</text>
</comment>
<keyword evidence="11" id="KW-0325">Glycoprotein</keyword>
<feature type="transmembrane region" description="Helical" evidence="13">
    <location>
        <begin position="546"/>
        <end position="567"/>
    </location>
</feature>
<keyword evidence="9 13" id="KW-1133">Transmembrane helix</keyword>
<evidence type="ECO:0000256" key="1">
    <source>
        <dbReference type="ARBA" id="ARBA00003389"/>
    </source>
</evidence>
<evidence type="ECO:0000256" key="5">
    <source>
        <dbReference type="ARBA" id="ARBA00022459"/>
    </source>
</evidence>
<evidence type="ECO:0000256" key="11">
    <source>
        <dbReference type="ARBA" id="ARBA00023180"/>
    </source>
</evidence>
<evidence type="ECO:0000256" key="7">
    <source>
        <dbReference type="ARBA" id="ARBA00022729"/>
    </source>
</evidence>
<sequence length="624" mass="69435">MSSSARNCRQLWLTHVIVVLLLFLLGRAHAKSFLKADLSWKGLRRAQEDLKPALTDLLAYRDLDQDPVLKKAMHVIDNLVTQSTCHQQAAVQLLVTCKAAGKDSKLGQGRHEFLERTKSTYAVRVAVCETGEGRAAVPAACRLVLDMPQNLHGDLEVVNSKKLASCLEALMTEHYYWTSYSNNRQEANTLCQAGSVEASTSEALHSYQKLAELLPDFRDILSTTRTQWLDFLKQQKESAQDITEIQQKNRAEAEEQREAEMDAFQHAMSAAKDDLESVSETLYRSMAKTGSGISQTQEALGKILSDFANLQALLVDAAHITSKNNAEVAETQAKDVKRVHELAVATTEALTHLHADEAVQHINGLFLQVKDELTQLVSAQSQQLASAEQQLQMSAELSDAQKANLALGEEMRDSSQSLASHLDSASAVAGRVSWRLEKVNQALTQVERASSVLTALFAVLTIPAQATHYLHLRLLAMFLMPATLLFFWKPRKYSCSLMAVYVFLESLISLFTEYKSAMSTSFGLLGHQSRALSICIFDFVKHHITLTLAASGVFLVFCCCFVIKVRAEKPQIRPKRSTPKSSSGHTFNEGHTFHERHFVEHRLRSGKPLRALSPDRFRRAATVC</sequence>
<dbReference type="PANTHER" id="PTHR28012">
    <property type="entry name" value="NUCLEAR FUSION PROTEIN KAR5"/>
    <property type="match status" value="1"/>
</dbReference>
<accession>A0ABR0J3B9</accession>
<evidence type="ECO:0000256" key="9">
    <source>
        <dbReference type="ARBA" id="ARBA00022989"/>
    </source>
</evidence>
<keyword evidence="16" id="KW-1185">Reference proteome</keyword>
<evidence type="ECO:0000256" key="2">
    <source>
        <dbReference type="ARBA" id="ARBA00004126"/>
    </source>
</evidence>
<evidence type="ECO:0008006" key="17">
    <source>
        <dbReference type="Google" id="ProtNLM"/>
    </source>
</evidence>
<dbReference type="InterPro" id="IPR007292">
    <property type="entry name" value="Nuclear_fusion_Kar5"/>
</dbReference>
<organism evidence="15 16">
    <name type="scientific">Exophiala sideris</name>
    <dbReference type="NCBI Taxonomy" id="1016849"/>
    <lineage>
        <taxon>Eukaryota</taxon>
        <taxon>Fungi</taxon>
        <taxon>Dikarya</taxon>
        <taxon>Ascomycota</taxon>
        <taxon>Pezizomycotina</taxon>
        <taxon>Eurotiomycetes</taxon>
        <taxon>Chaetothyriomycetidae</taxon>
        <taxon>Chaetothyriales</taxon>
        <taxon>Herpotrichiellaceae</taxon>
        <taxon>Exophiala</taxon>
    </lineage>
</organism>
<keyword evidence="12" id="KW-0539">Nucleus</keyword>
<keyword evidence="7 14" id="KW-0732">Signal</keyword>
<keyword evidence="10 13" id="KW-0472">Membrane</keyword>
<dbReference type="EMBL" id="JAVRRF010000020">
    <property type="protein sequence ID" value="KAK5055468.1"/>
    <property type="molecule type" value="Genomic_DNA"/>
</dbReference>
<name>A0ABR0J3B9_9EURO</name>
<keyword evidence="6 13" id="KW-0812">Transmembrane</keyword>
<evidence type="ECO:0000313" key="15">
    <source>
        <dbReference type="EMBL" id="KAK5055468.1"/>
    </source>
</evidence>
<evidence type="ECO:0000256" key="13">
    <source>
        <dbReference type="SAM" id="Phobius"/>
    </source>
</evidence>
<evidence type="ECO:0000256" key="14">
    <source>
        <dbReference type="SAM" id="SignalP"/>
    </source>
</evidence>
<evidence type="ECO:0000256" key="10">
    <source>
        <dbReference type="ARBA" id="ARBA00023136"/>
    </source>
</evidence>
<evidence type="ECO:0000256" key="3">
    <source>
        <dbReference type="ARBA" id="ARBA00004586"/>
    </source>
</evidence>
<evidence type="ECO:0000256" key="6">
    <source>
        <dbReference type="ARBA" id="ARBA00022692"/>
    </source>
</evidence>
<evidence type="ECO:0000256" key="4">
    <source>
        <dbReference type="ARBA" id="ARBA00010473"/>
    </source>
</evidence>
<feature type="chain" id="PRO_5047442002" description="Nuclear fusion protein KAR5" evidence="14">
    <location>
        <begin position="31"/>
        <end position="624"/>
    </location>
</feature>
<reference evidence="15 16" key="1">
    <citation type="submission" date="2023-08" db="EMBL/GenBank/DDBJ databases">
        <title>Black Yeasts Isolated from many extreme environments.</title>
        <authorList>
            <person name="Coleine C."/>
            <person name="Stajich J.E."/>
            <person name="Selbmann L."/>
        </authorList>
    </citation>
    <scope>NUCLEOTIDE SEQUENCE [LARGE SCALE GENOMIC DNA]</scope>
    <source>
        <strain evidence="15 16">CCFEE 6328</strain>
    </source>
</reference>